<evidence type="ECO:0000256" key="2">
    <source>
        <dbReference type="PIRSR" id="PIRSR613078-2"/>
    </source>
</evidence>
<dbReference type="SUPFAM" id="SSF53254">
    <property type="entry name" value="Phosphoglycerate mutase-like"/>
    <property type="match status" value="1"/>
</dbReference>
<gene>
    <name evidence="3" type="ORF">A9A59_1724</name>
</gene>
<dbReference type="InterPro" id="IPR013078">
    <property type="entry name" value="His_Pase_superF_clade-1"/>
</dbReference>
<dbReference type="PROSITE" id="PS00175">
    <property type="entry name" value="PG_MUTASE"/>
    <property type="match status" value="1"/>
</dbReference>
<dbReference type="CDD" id="cd07067">
    <property type="entry name" value="HP_PGM_like"/>
    <property type="match status" value="1"/>
</dbReference>
<dbReference type="Gene3D" id="3.40.50.1240">
    <property type="entry name" value="Phosphoglycerate mutase-like"/>
    <property type="match status" value="1"/>
</dbReference>
<name>A0A2A9HH78_TEPT2</name>
<proteinExistence type="predicted"/>
<accession>A0A2A9HH78</accession>
<dbReference type="InterPro" id="IPR029033">
    <property type="entry name" value="His_PPase_superfam"/>
</dbReference>
<comment type="caution">
    <text evidence="3">The sequence shown here is derived from an EMBL/GenBank/DDBJ whole genome shotgun (WGS) entry which is preliminary data.</text>
</comment>
<evidence type="ECO:0000256" key="1">
    <source>
        <dbReference type="PIRSR" id="PIRSR613078-1"/>
    </source>
</evidence>
<dbReference type="RefSeq" id="WP_098503876.1">
    <property type="nucleotide sequence ID" value="NZ_PDJQ01000001.1"/>
</dbReference>
<keyword evidence="4" id="KW-1185">Reference proteome</keyword>
<dbReference type="EMBL" id="PDJQ01000001">
    <property type="protein sequence ID" value="PFG74491.1"/>
    <property type="molecule type" value="Genomic_DNA"/>
</dbReference>
<evidence type="ECO:0000313" key="4">
    <source>
        <dbReference type="Proteomes" id="UP000223071"/>
    </source>
</evidence>
<dbReference type="Pfam" id="PF00300">
    <property type="entry name" value="His_Phos_1"/>
    <property type="match status" value="1"/>
</dbReference>
<dbReference type="InterPro" id="IPR001345">
    <property type="entry name" value="PG/BPGM_mutase_AS"/>
</dbReference>
<sequence length="207" mass="22855">MRLFLVRHGESEGNARRVFQGRLDYGLTPRGELQARSLAARLSGMEVVHFATSPQRRARLTAEILGSTLGRTAVPLPELSEYDIGEPSGLTIAEVRERYPGILEAQRRGERVEFPGEEGRNRFQARVRRALDFLTRFDGDVVAVTHGGIVSAACHIVTGVDPVRRGVFHVGNCSLTVIERDRTGRLVLTRHNDACHLDGLVTAFDTG</sequence>
<organism evidence="3 4">
    <name type="scientific">Tepidiforma thermophila (strain KCTC 52669 / CGMCC 1.13589 / G233)</name>
    <dbReference type="NCBI Taxonomy" id="2761530"/>
    <lineage>
        <taxon>Bacteria</taxon>
        <taxon>Bacillati</taxon>
        <taxon>Chloroflexota</taxon>
        <taxon>Tepidiformia</taxon>
        <taxon>Tepidiformales</taxon>
        <taxon>Tepidiformaceae</taxon>
        <taxon>Tepidiforma</taxon>
    </lineage>
</organism>
<dbReference type="AlphaFoldDB" id="A0A2A9HH78"/>
<feature type="binding site" evidence="2">
    <location>
        <begin position="7"/>
        <end position="14"/>
    </location>
    <ligand>
        <name>substrate</name>
    </ligand>
</feature>
<protein>
    <submittedName>
        <fullName evidence="3">Alpha-ribazole phosphatase/probable phosphoglycerate mutase</fullName>
    </submittedName>
</protein>
<dbReference type="PANTHER" id="PTHR48100">
    <property type="entry name" value="BROAD-SPECIFICITY PHOSPHATASE YOR283W-RELATED"/>
    <property type="match status" value="1"/>
</dbReference>
<dbReference type="GO" id="GO:0016791">
    <property type="term" value="F:phosphatase activity"/>
    <property type="evidence" value="ECO:0007669"/>
    <property type="project" value="TreeGrafter"/>
</dbReference>
<feature type="active site" description="Proton donor/acceptor" evidence="1">
    <location>
        <position position="81"/>
    </location>
</feature>
<dbReference type="Proteomes" id="UP000223071">
    <property type="component" value="Unassembled WGS sequence"/>
</dbReference>
<feature type="binding site" evidence="2">
    <location>
        <position position="57"/>
    </location>
    <ligand>
        <name>substrate</name>
    </ligand>
</feature>
<dbReference type="SMART" id="SM00855">
    <property type="entry name" value="PGAM"/>
    <property type="match status" value="1"/>
</dbReference>
<feature type="active site" description="Tele-phosphohistidine intermediate" evidence="1">
    <location>
        <position position="8"/>
    </location>
</feature>
<evidence type="ECO:0000313" key="3">
    <source>
        <dbReference type="EMBL" id="PFG74491.1"/>
    </source>
</evidence>
<dbReference type="InterPro" id="IPR050275">
    <property type="entry name" value="PGM_Phosphatase"/>
</dbReference>
<reference evidence="3 4" key="1">
    <citation type="submission" date="2017-09" db="EMBL/GenBank/DDBJ databases">
        <title>Sequencing the genomes of two abundant thermophiles in Great Basin hot springs: Thermocrinis jamiesonii and novel Chloroflexi Thermoflexus hugenholtzii.</title>
        <authorList>
            <person name="Hedlund B."/>
        </authorList>
    </citation>
    <scope>NUCLEOTIDE SEQUENCE [LARGE SCALE GENOMIC DNA]</scope>
    <source>
        <strain evidence="3 4">G233</strain>
    </source>
</reference>